<dbReference type="CDD" id="cd00082">
    <property type="entry name" value="HisKA"/>
    <property type="match status" value="1"/>
</dbReference>
<dbReference type="InterPro" id="IPR004358">
    <property type="entry name" value="Sig_transdc_His_kin-like_C"/>
</dbReference>
<keyword evidence="9" id="KW-0902">Two-component regulatory system</keyword>
<evidence type="ECO:0000256" key="11">
    <source>
        <dbReference type="SAM" id="MobiDB-lite"/>
    </source>
</evidence>
<dbReference type="RefSeq" id="WP_344785704.1">
    <property type="nucleotide sequence ID" value="NZ_BAAAZW010000013.1"/>
</dbReference>
<dbReference type="GO" id="GO:0016301">
    <property type="term" value="F:kinase activity"/>
    <property type="evidence" value="ECO:0007669"/>
    <property type="project" value="UniProtKB-KW"/>
</dbReference>
<dbReference type="PROSITE" id="PS50885">
    <property type="entry name" value="HAMP"/>
    <property type="match status" value="1"/>
</dbReference>
<reference evidence="16" key="1">
    <citation type="journal article" date="2019" name="Int. J. Syst. Evol. Microbiol.">
        <title>The Global Catalogue of Microorganisms (GCM) 10K type strain sequencing project: providing services to taxonomists for standard genome sequencing and annotation.</title>
        <authorList>
            <consortium name="The Broad Institute Genomics Platform"/>
            <consortium name="The Broad Institute Genome Sequencing Center for Infectious Disease"/>
            <person name="Wu L."/>
            <person name="Ma J."/>
        </authorList>
    </citation>
    <scope>NUCLEOTIDE SEQUENCE [LARGE SCALE GENOMIC DNA]</scope>
    <source>
        <strain evidence="16">JCM 16923</strain>
    </source>
</reference>
<evidence type="ECO:0000259" key="13">
    <source>
        <dbReference type="PROSITE" id="PS50109"/>
    </source>
</evidence>
<dbReference type="Gene3D" id="3.30.565.10">
    <property type="entry name" value="Histidine kinase-like ATPase, C-terminal domain"/>
    <property type="match status" value="1"/>
</dbReference>
<evidence type="ECO:0000313" key="16">
    <source>
        <dbReference type="Proteomes" id="UP001418444"/>
    </source>
</evidence>
<evidence type="ECO:0000256" key="12">
    <source>
        <dbReference type="SAM" id="Phobius"/>
    </source>
</evidence>
<keyword evidence="8 12" id="KW-1133">Transmembrane helix</keyword>
<evidence type="ECO:0000256" key="3">
    <source>
        <dbReference type="ARBA" id="ARBA00012438"/>
    </source>
</evidence>
<name>A0ABP7PR13_9ACTN</name>
<comment type="catalytic activity">
    <reaction evidence="1">
        <text>ATP + protein L-histidine = ADP + protein N-phospho-L-histidine.</text>
        <dbReference type="EC" id="2.7.13.3"/>
    </reaction>
</comment>
<dbReference type="SMART" id="SM00304">
    <property type="entry name" value="HAMP"/>
    <property type="match status" value="1"/>
</dbReference>
<evidence type="ECO:0000256" key="2">
    <source>
        <dbReference type="ARBA" id="ARBA00004236"/>
    </source>
</evidence>
<protein>
    <recommendedName>
        <fullName evidence="3">histidine kinase</fullName>
        <ecNumber evidence="3">2.7.13.3</ecNumber>
    </recommendedName>
</protein>
<dbReference type="Pfam" id="PF00672">
    <property type="entry name" value="HAMP"/>
    <property type="match status" value="1"/>
</dbReference>
<dbReference type="CDD" id="cd06225">
    <property type="entry name" value="HAMP"/>
    <property type="match status" value="1"/>
</dbReference>
<dbReference type="CDD" id="cd00075">
    <property type="entry name" value="HATPase"/>
    <property type="match status" value="1"/>
</dbReference>
<evidence type="ECO:0000313" key="15">
    <source>
        <dbReference type="EMBL" id="GAA3969796.1"/>
    </source>
</evidence>
<keyword evidence="10 12" id="KW-0472">Membrane</keyword>
<comment type="caution">
    <text evidence="15">The sequence shown here is derived from an EMBL/GenBank/DDBJ whole genome shotgun (WGS) entry which is preliminary data.</text>
</comment>
<evidence type="ECO:0000256" key="10">
    <source>
        <dbReference type="ARBA" id="ARBA00023136"/>
    </source>
</evidence>
<dbReference type="InterPro" id="IPR036890">
    <property type="entry name" value="HATPase_C_sf"/>
</dbReference>
<accession>A0ABP7PR13</accession>
<feature type="region of interest" description="Disordered" evidence="11">
    <location>
        <begin position="65"/>
        <end position="92"/>
    </location>
</feature>
<dbReference type="Proteomes" id="UP001418444">
    <property type="component" value="Unassembled WGS sequence"/>
</dbReference>
<dbReference type="InterPro" id="IPR003594">
    <property type="entry name" value="HATPase_dom"/>
</dbReference>
<proteinExistence type="predicted"/>
<dbReference type="Pfam" id="PF02518">
    <property type="entry name" value="HATPase_c"/>
    <property type="match status" value="1"/>
</dbReference>
<evidence type="ECO:0000259" key="14">
    <source>
        <dbReference type="PROSITE" id="PS50885"/>
    </source>
</evidence>
<dbReference type="InterPro" id="IPR003661">
    <property type="entry name" value="HisK_dim/P_dom"/>
</dbReference>
<evidence type="ECO:0000256" key="8">
    <source>
        <dbReference type="ARBA" id="ARBA00022989"/>
    </source>
</evidence>
<dbReference type="SUPFAM" id="SSF55874">
    <property type="entry name" value="ATPase domain of HSP90 chaperone/DNA topoisomerase II/histidine kinase"/>
    <property type="match status" value="1"/>
</dbReference>
<feature type="domain" description="Histidine kinase" evidence="13">
    <location>
        <begin position="265"/>
        <end position="481"/>
    </location>
</feature>
<evidence type="ECO:0000256" key="1">
    <source>
        <dbReference type="ARBA" id="ARBA00000085"/>
    </source>
</evidence>
<evidence type="ECO:0000256" key="5">
    <source>
        <dbReference type="ARBA" id="ARBA00022679"/>
    </source>
</evidence>
<dbReference type="PRINTS" id="PR00344">
    <property type="entry name" value="BCTRLSENSOR"/>
</dbReference>
<keyword evidence="5" id="KW-0808">Transferase</keyword>
<dbReference type="SMART" id="SM00387">
    <property type="entry name" value="HATPase_c"/>
    <property type="match status" value="1"/>
</dbReference>
<dbReference type="EC" id="2.7.13.3" evidence="3"/>
<dbReference type="InterPro" id="IPR036097">
    <property type="entry name" value="HisK_dim/P_sf"/>
</dbReference>
<comment type="subcellular location">
    <subcellularLocation>
        <location evidence="2">Cell membrane</location>
    </subcellularLocation>
</comment>
<dbReference type="InterPro" id="IPR003660">
    <property type="entry name" value="HAMP_dom"/>
</dbReference>
<dbReference type="EMBL" id="BAAAZW010000013">
    <property type="protein sequence ID" value="GAA3969796.1"/>
    <property type="molecule type" value="Genomic_DNA"/>
</dbReference>
<dbReference type="PANTHER" id="PTHR45436">
    <property type="entry name" value="SENSOR HISTIDINE KINASE YKOH"/>
    <property type="match status" value="1"/>
</dbReference>
<dbReference type="Gene3D" id="6.10.340.10">
    <property type="match status" value="1"/>
</dbReference>
<dbReference type="SUPFAM" id="SSF47384">
    <property type="entry name" value="Homodimeric domain of signal transducing histidine kinase"/>
    <property type="match status" value="1"/>
</dbReference>
<dbReference type="Gene3D" id="1.10.287.130">
    <property type="match status" value="1"/>
</dbReference>
<keyword evidence="7 15" id="KW-0418">Kinase</keyword>
<dbReference type="SMART" id="SM00388">
    <property type="entry name" value="HisKA"/>
    <property type="match status" value="1"/>
</dbReference>
<feature type="domain" description="HAMP" evidence="14">
    <location>
        <begin position="190"/>
        <end position="243"/>
    </location>
</feature>
<feature type="region of interest" description="Disordered" evidence="11">
    <location>
        <begin position="113"/>
        <end position="134"/>
    </location>
</feature>
<evidence type="ECO:0000256" key="9">
    <source>
        <dbReference type="ARBA" id="ARBA00023012"/>
    </source>
</evidence>
<dbReference type="SUPFAM" id="SSF158472">
    <property type="entry name" value="HAMP domain-like"/>
    <property type="match status" value="1"/>
</dbReference>
<evidence type="ECO:0000256" key="7">
    <source>
        <dbReference type="ARBA" id="ARBA00022777"/>
    </source>
</evidence>
<dbReference type="PROSITE" id="PS50109">
    <property type="entry name" value="HIS_KIN"/>
    <property type="match status" value="1"/>
</dbReference>
<dbReference type="Pfam" id="PF00512">
    <property type="entry name" value="HisKA"/>
    <property type="match status" value="1"/>
</dbReference>
<feature type="transmembrane region" description="Helical" evidence="12">
    <location>
        <begin position="21"/>
        <end position="44"/>
    </location>
</feature>
<dbReference type="PANTHER" id="PTHR45436:SF5">
    <property type="entry name" value="SENSOR HISTIDINE KINASE TRCS"/>
    <property type="match status" value="1"/>
</dbReference>
<gene>
    <name evidence="15" type="ORF">GCM10022231_33830</name>
</gene>
<sequence length="484" mass="50822">MNRHPATAPPAAAPARRGIPLRISLVVLTLALVTVGLIASGLAVTSAMRSDLINRVDTGLVEATNTWARPGHGPLDGEPGRGPAPGPRRPPSNFFVQVDNGVVSQTTSDYDWSPDLSGLPAENSGPRTVQSEGAGPDWRVIKRTYGSNSVVVATPLKDVDATLSRLIWLQVGIGVLVVLALGAAGYLLVRSSLRPLRQVEETAHAIAEGDLNRRVPDLRQGTEVGSLATSLNGMLGQIQRAFAATEASEQQARASEERMRRFVADASHELRTPLTSIKGFADLIRGGMTPDPADGVARISSEADRMSLLVEDLLMLARLDAHRPLAKAPVELPMLVEDAVAAARAGAGGRQIIVAEGAPGPGPVVDGDAGRLTQVLRNLIGNAIVHTPPETPITVAVSAEGEWARVEVIDRGPGLSADEAARVFERFYRGDESRHRESAAAGSGLGLSIVAALVQAHGGTCGVDSAPGEGACFWFVLPRLDARD</sequence>
<dbReference type="InterPro" id="IPR050428">
    <property type="entry name" value="TCS_sensor_his_kinase"/>
</dbReference>
<feature type="transmembrane region" description="Helical" evidence="12">
    <location>
        <begin position="167"/>
        <end position="189"/>
    </location>
</feature>
<evidence type="ECO:0000256" key="4">
    <source>
        <dbReference type="ARBA" id="ARBA00022553"/>
    </source>
</evidence>
<keyword evidence="6 12" id="KW-0812">Transmembrane</keyword>
<organism evidence="15 16">
    <name type="scientific">Gordonia caeni</name>
    <dbReference type="NCBI Taxonomy" id="1007097"/>
    <lineage>
        <taxon>Bacteria</taxon>
        <taxon>Bacillati</taxon>
        <taxon>Actinomycetota</taxon>
        <taxon>Actinomycetes</taxon>
        <taxon>Mycobacteriales</taxon>
        <taxon>Gordoniaceae</taxon>
        <taxon>Gordonia</taxon>
    </lineage>
</organism>
<evidence type="ECO:0000256" key="6">
    <source>
        <dbReference type="ARBA" id="ARBA00022692"/>
    </source>
</evidence>
<dbReference type="InterPro" id="IPR005467">
    <property type="entry name" value="His_kinase_dom"/>
</dbReference>
<keyword evidence="4" id="KW-0597">Phosphoprotein</keyword>
<keyword evidence="16" id="KW-1185">Reference proteome</keyword>